<dbReference type="STRING" id="1392255.A0A2I1CFC4"/>
<dbReference type="OMA" id="DGHEAQW"/>
<evidence type="ECO:0000313" key="4">
    <source>
        <dbReference type="EMBL" id="PKX96322.1"/>
    </source>
</evidence>
<comment type="caution">
    <text evidence="4">The sequence shown here is derived from an EMBL/GenBank/DDBJ whole genome shotgun (WGS) entry which is preliminary data.</text>
</comment>
<keyword evidence="3" id="KW-0560">Oxidoreductase</keyword>
<proteinExistence type="inferred from homology"/>
<dbReference type="PANTHER" id="PTHR24320:SF282">
    <property type="entry name" value="WW DOMAIN-CONTAINING OXIDOREDUCTASE"/>
    <property type="match status" value="1"/>
</dbReference>
<evidence type="ECO:0000256" key="2">
    <source>
        <dbReference type="ARBA" id="ARBA00022857"/>
    </source>
</evidence>
<dbReference type="EMBL" id="MSZS01000002">
    <property type="protein sequence ID" value="PKX96322.1"/>
    <property type="molecule type" value="Genomic_DNA"/>
</dbReference>
<dbReference type="Proteomes" id="UP000234474">
    <property type="component" value="Unassembled WGS sequence"/>
</dbReference>
<dbReference type="GeneID" id="36531241"/>
<keyword evidence="2" id="KW-0521">NADP</keyword>
<evidence type="ECO:0000256" key="3">
    <source>
        <dbReference type="ARBA" id="ARBA00023002"/>
    </source>
</evidence>
<evidence type="ECO:0000256" key="1">
    <source>
        <dbReference type="ARBA" id="ARBA00006484"/>
    </source>
</evidence>
<reference evidence="5" key="1">
    <citation type="journal article" date="2018" name="Proc. Natl. Acad. Sci. U.S.A.">
        <title>Linking secondary metabolites to gene clusters through genome sequencing of six diverse Aspergillus species.</title>
        <authorList>
            <person name="Kaerboelling I."/>
            <person name="Vesth T.C."/>
            <person name="Frisvad J.C."/>
            <person name="Nybo J.L."/>
            <person name="Theobald S."/>
            <person name="Kuo A."/>
            <person name="Bowyer P."/>
            <person name="Matsuda Y."/>
            <person name="Mondo S."/>
            <person name="Lyhne E.K."/>
            <person name="Kogle M.E."/>
            <person name="Clum A."/>
            <person name="Lipzen A."/>
            <person name="Salamov A."/>
            <person name="Ngan C.Y."/>
            <person name="Daum C."/>
            <person name="Chiniquy J."/>
            <person name="Barry K."/>
            <person name="LaButti K."/>
            <person name="Haridas S."/>
            <person name="Simmons B.A."/>
            <person name="Magnuson J.K."/>
            <person name="Mortensen U.H."/>
            <person name="Larsen T.O."/>
            <person name="Grigoriev I.V."/>
            <person name="Baker S.E."/>
            <person name="Andersen M.R."/>
        </authorList>
    </citation>
    <scope>NUCLEOTIDE SEQUENCE [LARGE SCALE GENOMIC DNA]</scope>
    <source>
        <strain evidence="5">IBT 16806</strain>
    </source>
</reference>
<gene>
    <name evidence="4" type="ORF">P174DRAFT_400846</name>
</gene>
<dbReference type="PRINTS" id="PR00081">
    <property type="entry name" value="GDHRDH"/>
</dbReference>
<name>A0A2I1CFC4_ASPN1</name>
<protein>
    <submittedName>
        <fullName evidence="4">NAD(P)-binding protein</fullName>
    </submittedName>
</protein>
<dbReference type="OrthoDB" id="191139at2759"/>
<dbReference type="VEuPathDB" id="FungiDB:P174DRAFT_400846"/>
<comment type="similarity">
    <text evidence="1">Belongs to the short-chain dehydrogenases/reductases (SDR) family.</text>
</comment>
<dbReference type="AlphaFoldDB" id="A0A2I1CFC4"/>
<dbReference type="InterPro" id="IPR002347">
    <property type="entry name" value="SDR_fam"/>
</dbReference>
<sequence length="323" mass="35284">MPFHPDALPDLTGKIYIVTGGTSGIGYHTISHLASHNAHVYMCARSQEKGNSAIARIKETHPTANISLLTMDHTGLSTVVSATNDFLSRETALHGLVNNAGIMATPYELTKDGYEAQWQTNYLAHWLFTELLLPVLLRTAKTTTTTGGVRIVNITSSGHLSAPKTGVNFDDTSLKNDGSWARYGQSKLANILHTKTLHKRYGPGSLHTTQNSSREGSGGIWVSCVHPGIVGTNLASSVGWLESMVFSILRLFGLFWTADKGSWNSLFCVAGSDMKPEQSGAYLEIFGRFGEPTCLSKNAKDGKLAERLEEWTAELMRREGWLK</sequence>
<evidence type="ECO:0000313" key="5">
    <source>
        <dbReference type="Proteomes" id="UP000234474"/>
    </source>
</evidence>
<dbReference type="Pfam" id="PF00106">
    <property type="entry name" value="adh_short"/>
    <property type="match status" value="1"/>
</dbReference>
<dbReference type="SUPFAM" id="SSF51735">
    <property type="entry name" value="NAD(P)-binding Rossmann-fold domains"/>
    <property type="match status" value="1"/>
</dbReference>
<accession>A0A2I1CFC4</accession>
<dbReference type="GO" id="GO:0016491">
    <property type="term" value="F:oxidoreductase activity"/>
    <property type="evidence" value="ECO:0007669"/>
    <property type="project" value="UniProtKB-KW"/>
</dbReference>
<dbReference type="InterPro" id="IPR036291">
    <property type="entry name" value="NAD(P)-bd_dom_sf"/>
</dbReference>
<keyword evidence="5" id="KW-1185">Reference proteome</keyword>
<dbReference type="PANTHER" id="PTHR24320">
    <property type="entry name" value="RETINOL DEHYDROGENASE"/>
    <property type="match status" value="1"/>
</dbReference>
<dbReference type="Gene3D" id="3.40.50.720">
    <property type="entry name" value="NAD(P)-binding Rossmann-like Domain"/>
    <property type="match status" value="1"/>
</dbReference>
<organism evidence="4 5">
    <name type="scientific">Aspergillus novofumigatus (strain IBT 16806)</name>
    <dbReference type="NCBI Taxonomy" id="1392255"/>
    <lineage>
        <taxon>Eukaryota</taxon>
        <taxon>Fungi</taxon>
        <taxon>Dikarya</taxon>
        <taxon>Ascomycota</taxon>
        <taxon>Pezizomycotina</taxon>
        <taxon>Eurotiomycetes</taxon>
        <taxon>Eurotiomycetidae</taxon>
        <taxon>Eurotiales</taxon>
        <taxon>Aspergillaceae</taxon>
        <taxon>Aspergillus</taxon>
        <taxon>Aspergillus subgen. Fumigati</taxon>
    </lineage>
</organism>
<dbReference type="RefSeq" id="XP_024684917.1">
    <property type="nucleotide sequence ID" value="XM_024823916.1"/>
</dbReference>